<name>F4FYH1_METCR</name>
<proteinExistence type="predicted"/>
<dbReference type="GeneID" id="10492376"/>
<evidence type="ECO:0000256" key="1">
    <source>
        <dbReference type="SAM" id="Phobius"/>
    </source>
</evidence>
<dbReference type="RefSeq" id="WP_013736790.1">
    <property type="nucleotide sequence ID" value="NC_015435.1"/>
</dbReference>
<sequence>MKIRKGVSSILGTILIISITLALGALLFGYSKGLFNNLTVNESLYTQFELLSSSSNGMGFLEYTIKNTGNVALHIDLIKIIGNKTDIININSTIQPGEEIQNITQVGSIVSGNYYTVLVIAQTQSGQQYDTVSNVLAVSE</sequence>
<gene>
    <name evidence="2" type="ordered locus">Mcup_0181</name>
</gene>
<dbReference type="Proteomes" id="UP000007812">
    <property type="component" value="Chromosome"/>
</dbReference>
<evidence type="ECO:0000313" key="2">
    <source>
        <dbReference type="EMBL" id="AEB94290.1"/>
    </source>
</evidence>
<protein>
    <submittedName>
        <fullName evidence="2">Uncharacterized protein</fullName>
    </submittedName>
</protein>
<dbReference type="HOGENOM" id="CLU_1987669_0_0_2"/>
<dbReference type="EMBL" id="CP002656">
    <property type="protein sequence ID" value="AEB94290.1"/>
    <property type="molecule type" value="Genomic_DNA"/>
</dbReference>
<feature type="transmembrane region" description="Helical" evidence="1">
    <location>
        <begin position="7"/>
        <end position="30"/>
    </location>
</feature>
<dbReference type="InterPro" id="IPR013373">
    <property type="entry name" value="Flagellin/pilin_N_arc"/>
</dbReference>
<dbReference type="AlphaFoldDB" id="F4FYH1"/>
<keyword evidence="1" id="KW-1133">Transmembrane helix</keyword>
<organism evidence="2 3">
    <name type="scientific">Metallosphaera cuprina (strain Ar-4)</name>
    <dbReference type="NCBI Taxonomy" id="1006006"/>
    <lineage>
        <taxon>Archaea</taxon>
        <taxon>Thermoproteota</taxon>
        <taxon>Thermoprotei</taxon>
        <taxon>Sulfolobales</taxon>
        <taxon>Sulfolobaceae</taxon>
        <taxon>Metallosphaera</taxon>
    </lineage>
</organism>
<keyword evidence="3" id="KW-1185">Reference proteome</keyword>
<keyword evidence="1" id="KW-0812">Transmembrane</keyword>
<dbReference type="NCBIfam" id="NF046073">
    <property type="entry name" value="UpsA"/>
    <property type="match status" value="1"/>
</dbReference>
<keyword evidence="1" id="KW-0472">Membrane</keyword>
<evidence type="ECO:0000313" key="3">
    <source>
        <dbReference type="Proteomes" id="UP000007812"/>
    </source>
</evidence>
<dbReference type="NCBIfam" id="TIGR02537">
    <property type="entry name" value="arch_flag_Nterm"/>
    <property type="match status" value="1"/>
</dbReference>
<dbReference type="KEGG" id="mcn:Mcup_0181"/>
<reference evidence="2 3" key="1">
    <citation type="journal article" date="2011" name="J. Bacteriol.">
        <title>Complete genome sequence of Metallosphaera cuprina, a metal sulfide-oxidizing archaeon from a hot spring.</title>
        <authorList>
            <person name="Liu L.J."/>
            <person name="You X.Y."/>
            <person name="Zheng H."/>
            <person name="Wang S."/>
            <person name="Jiang C.Y."/>
            <person name="Liu S.J."/>
        </authorList>
    </citation>
    <scope>NUCLEOTIDE SEQUENCE [LARGE SCALE GENOMIC DNA]</scope>
    <source>
        <strain evidence="2 3">Ar-4</strain>
    </source>
</reference>
<dbReference type="STRING" id="1006006.Mcup_0181"/>
<dbReference type="eggNOG" id="arCOG03871">
    <property type="taxonomic scope" value="Archaea"/>
</dbReference>
<dbReference type="PATRIC" id="fig|1006006.8.peg.182"/>
<accession>F4FYH1</accession>